<dbReference type="SUPFAM" id="SSF48008">
    <property type="entry name" value="GntR ligand-binding domain-like"/>
    <property type="match status" value="1"/>
</dbReference>
<accession>A0ABV1KVW3</accession>
<comment type="caution">
    <text evidence="5">The sequence shown here is derived from an EMBL/GenBank/DDBJ whole genome shotgun (WGS) entry which is preliminary data.</text>
</comment>
<evidence type="ECO:0000256" key="3">
    <source>
        <dbReference type="ARBA" id="ARBA00023163"/>
    </source>
</evidence>
<keyword evidence="3" id="KW-0804">Transcription</keyword>
<dbReference type="InterPro" id="IPR011711">
    <property type="entry name" value="GntR_C"/>
</dbReference>
<keyword evidence="2" id="KW-0238">DNA-binding</keyword>
<dbReference type="SUPFAM" id="SSF46785">
    <property type="entry name" value="Winged helix' DNA-binding domain"/>
    <property type="match status" value="1"/>
</dbReference>
<dbReference type="Pfam" id="PF07729">
    <property type="entry name" value="FCD"/>
    <property type="match status" value="1"/>
</dbReference>
<proteinExistence type="predicted"/>
<dbReference type="PROSITE" id="PS50949">
    <property type="entry name" value="HTH_GNTR"/>
    <property type="match status" value="1"/>
</dbReference>
<keyword evidence="1" id="KW-0805">Transcription regulation</keyword>
<dbReference type="PANTHER" id="PTHR43537:SF45">
    <property type="entry name" value="GNTR FAMILY REGULATORY PROTEIN"/>
    <property type="match status" value="1"/>
</dbReference>
<dbReference type="PANTHER" id="PTHR43537">
    <property type="entry name" value="TRANSCRIPTIONAL REGULATOR, GNTR FAMILY"/>
    <property type="match status" value="1"/>
</dbReference>
<reference evidence="5 6" key="1">
    <citation type="journal article" date="2023" name="Genome Announc.">
        <title>Pan-Genome Analyses of the Genus Cohnella and Proposal of the Novel Species Cohnella silvisoli sp. nov., Isolated from Forest Soil.</title>
        <authorList>
            <person name="Wang C."/>
            <person name="Mao L."/>
            <person name="Bao G."/>
            <person name="Zhu H."/>
        </authorList>
    </citation>
    <scope>NUCLEOTIDE SEQUENCE [LARGE SCALE GENOMIC DNA]</scope>
    <source>
        <strain evidence="5 6">NL03-T5-1</strain>
    </source>
</reference>
<sequence>MTKFAQIENMLTTDRVYKELKNAIFKRMLAPGQKLDIFELAEQFNVSRTPVKEAFNRLQMEGLIVIKPRKGTYVAEIDITRIIEVFEARLLFETRSAKIGAAQGTEEDFRALRKLIEAMDRFYEAKPFDSMNYNELDIQFHIQIVKMGRNQVILELYKGLNAHRITERAFFARASEKVESSHYQHLEIVEAFEKRDEELAVALVANHIEQGKEALLRLRD</sequence>
<feature type="domain" description="HTH gntR-type" evidence="4">
    <location>
        <begin position="10"/>
        <end position="77"/>
    </location>
</feature>
<gene>
    <name evidence="5" type="ORF">QJS35_17150</name>
</gene>
<dbReference type="Gene3D" id="1.20.120.530">
    <property type="entry name" value="GntR ligand-binding domain-like"/>
    <property type="match status" value="1"/>
</dbReference>
<evidence type="ECO:0000313" key="5">
    <source>
        <dbReference type="EMBL" id="MEQ4484126.1"/>
    </source>
</evidence>
<dbReference type="InterPro" id="IPR000524">
    <property type="entry name" value="Tscrpt_reg_HTH_GntR"/>
</dbReference>
<dbReference type="RefSeq" id="WP_232186493.1">
    <property type="nucleotide sequence ID" value="NZ_JAIOAP010000008.1"/>
</dbReference>
<dbReference type="SMART" id="SM00345">
    <property type="entry name" value="HTH_GNTR"/>
    <property type="match status" value="1"/>
</dbReference>
<keyword evidence="6" id="KW-1185">Reference proteome</keyword>
<dbReference type="Pfam" id="PF00392">
    <property type="entry name" value="GntR"/>
    <property type="match status" value="1"/>
</dbReference>
<dbReference type="InterPro" id="IPR008920">
    <property type="entry name" value="TF_FadR/GntR_C"/>
</dbReference>
<dbReference type="SMART" id="SM00895">
    <property type="entry name" value="FCD"/>
    <property type="match status" value="1"/>
</dbReference>
<dbReference type="CDD" id="cd07377">
    <property type="entry name" value="WHTH_GntR"/>
    <property type="match status" value="1"/>
</dbReference>
<dbReference type="InterPro" id="IPR036388">
    <property type="entry name" value="WH-like_DNA-bd_sf"/>
</dbReference>
<organism evidence="5 6">
    <name type="scientific">Cohnella silvisoli</name>
    <dbReference type="NCBI Taxonomy" id="2873699"/>
    <lineage>
        <taxon>Bacteria</taxon>
        <taxon>Bacillati</taxon>
        <taxon>Bacillota</taxon>
        <taxon>Bacilli</taxon>
        <taxon>Bacillales</taxon>
        <taxon>Paenibacillaceae</taxon>
        <taxon>Cohnella</taxon>
    </lineage>
</organism>
<evidence type="ECO:0000256" key="1">
    <source>
        <dbReference type="ARBA" id="ARBA00023015"/>
    </source>
</evidence>
<evidence type="ECO:0000256" key="2">
    <source>
        <dbReference type="ARBA" id="ARBA00023125"/>
    </source>
</evidence>
<evidence type="ECO:0000259" key="4">
    <source>
        <dbReference type="PROSITE" id="PS50949"/>
    </source>
</evidence>
<protein>
    <submittedName>
        <fullName evidence="5">GntR family transcriptional regulator</fullName>
    </submittedName>
</protein>
<dbReference type="Proteomes" id="UP001493487">
    <property type="component" value="Unassembled WGS sequence"/>
</dbReference>
<name>A0ABV1KVW3_9BACL</name>
<dbReference type="Gene3D" id="1.10.10.10">
    <property type="entry name" value="Winged helix-like DNA-binding domain superfamily/Winged helix DNA-binding domain"/>
    <property type="match status" value="1"/>
</dbReference>
<dbReference type="InterPro" id="IPR036390">
    <property type="entry name" value="WH_DNA-bd_sf"/>
</dbReference>
<evidence type="ECO:0000313" key="6">
    <source>
        <dbReference type="Proteomes" id="UP001493487"/>
    </source>
</evidence>
<dbReference type="EMBL" id="JASKHM010000009">
    <property type="protein sequence ID" value="MEQ4484126.1"/>
    <property type="molecule type" value="Genomic_DNA"/>
</dbReference>